<name>A0A2N8T336_STUST</name>
<dbReference type="InterPro" id="IPR009057">
    <property type="entry name" value="Homeodomain-like_sf"/>
</dbReference>
<dbReference type="PROSITE" id="PS01124">
    <property type="entry name" value="HTH_ARAC_FAMILY_2"/>
    <property type="match status" value="1"/>
</dbReference>
<dbReference type="EMBL" id="POUT01000007">
    <property type="protein sequence ID" value="PNG09115.1"/>
    <property type="molecule type" value="Genomic_DNA"/>
</dbReference>
<proteinExistence type="predicted"/>
<reference evidence="5 6" key="1">
    <citation type="submission" date="2018-01" db="EMBL/GenBank/DDBJ databases">
        <title>Denitrification phenotypes of diverse strains of Pseudomonas stutzeri.</title>
        <authorList>
            <person name="Milligan D.A."/>
            <person name="Bergaust L."/>
            <person name="Bakken L.R."/>
            <person name="Frostegard A."/>
        </authorList>
    </citation>
    <scope>NUCLEOTIDE SEQUENCE [LARGE SCALE GENOMIC DNA]</scope>
    <source>
        <strain evidence="5 6">24a75</strain>
    </source>
</reference>
<dbReference type="GO" id="GO:0009893">
    <property type="term" value="P:positive regulation of metabolic process"/>
    <property type="evidence" value="ECO:0007669"/>
    <property type="project" value="UniProtKB-ARBA"/>
</dbReference>
<evidence type="ECO:0000256" key="3">
    <source>
        <dbReference type="ARBA" id="ARBA00023163"/>
    </source>
</evidence>
<dbReference type="InterPro" id="IPR053142">
    <property type="entry name" value="PchR_regulatory_protein"/>
</dbReference>
<keyword evidence="3" id="KW-0804">Transcription</keyword>
<protein>
    <recommendedName>
        <fullName evidence="4">HTH araC/xylS-type domain-containing protein</fullName>
    </recommendedName>
</protein>
<feature type="domain" description="HTH araC/xylS-type" evidence="4">
    <location>
        <begin position="37"/>
        <end position="85"/>
    </location>
</feature>
<dbReference type="Proteomes" id="UP000236023">
    <property type="component" value="Unassembled WGS sequence"/>
</dbReference>
<dbReference type="PANTHER" id="PTHR47893:SF1">
    <property type="entry name" value="REGULATORY PROTEIN PCHR"/>
    <property type="match status" value="1"/>
</dbReference>
<sequence length="95" mass="10278">MSTSLCCQVRAGVYCFKGTVNWPLFTKLVLEQQHVGRMKEACVLLAGTSLEVQAIGQEVGFTSGANFATAFKERFGVSPSQFRQTCLAKDVGEPA</sequence>
<accession>A0A2N8T336</accession>
<keyword evidence="2" id="KW-0238">DNA-binding</keyword>
<dbReference type="InterPro" id="IPR020449">
    <property type="entry name" value="Tscrpt_reg_AraC-type_HTH"/>
</dbReference>
<dbReference type="InterPro" id="IPR018062">
    <property type="entry name" value="HTH_AraC-typ_CS"/>
</dbReference>
<gene>
    <name evidence="5" type="ORF">CXK94_13955</name>
</gene>
<evidence type="ECO:0000259" key="4">
    <source>
        <dbReference type="PROSITE" id="PS01124"/>
    </source>
</evidence>
<dbReference type="SUPFAM" id="SSF46689">
    <property type="entry name" value="Homeodomain-like"/>
    <property type="match status" value="1"/>
</dbReference>
<evidence type="ECO:0000256" key="2">
    <source>
        <dbReference type="ARBA" id="ARBA00023125"/>
    </source>
</evidence>
<dbReference type="PANTHER" id="PTHR47893">
    <property type="entry name" value="REGULATORY PROTEIN PCHR"/>
    <property type="match status" value="1"/>
</dbReference>
<keyword evidence="1" id="KW-0805">Transcription regulation</keyword>
<dbReference type="SMART" id="SM00342">
    <property type="entry name" value="HTH_ARAC"/>
    <property type="match status" value="1"/>
</dbReference>
<dbReference type="PROSITE" id="PS00041">
    <property type="entry name" value="HTH_ARAC_FAMILY_1"/>
    <property type="match status" value="1"/>
</dbReference>
<comment type="caution">
    <text evidence="5">The sequence shown here is derived from an EMBL/GenBank/DDBJ whole genome shotgun (WGS) entry which is preliminary data.</text>
</comment>
<dbReference type="Gene3D" id="1.10.10.60">
    <property type="entry name" value="Homeodomain-like"/>
    <property type="match status" value="1"/>
</dbReference>
<dbReference type="Pfam" id="PF12833">
    <property type="entry name" value="HTH_18"/>
    <property type="match status" value="1"/>
</dbReference>
<organism evidence="5 6">
    <name type="scientific">Stutzerimonas stutzeri</name>
    <name type="common">Pseudomonas stutzeri</name>
    <dbReference type="NCBI Taxonomy" id="316"/>
    <lineage>
        <taxon>Bacteria</taxon>
        <taxon>Pseudomonadati</taxon>
        <taxon>Pseudomonadota</taxon>
        <taxon>Gammaproteobacteria</taxon>
        <taxon>Pseudomonadales</taxon>
        <taxon>Pseudomonadaceae</taxon>
        <taxon>Stutzerimonas</taxon>
    </lineage>
</organism>
<dbReference type="GO" id="GO:0003700">
    <property type="term" value="F:DNA-binding transcription factor activity"/>
    <property type="evidence" value="ECO:0007669"/>
    <property type="project" value="InterPro"/>
</dbReference>
<dbReference type="AlphaFoldDB" id="A0A2N8T336"/>
<dbReference type="GO" id="GO:0043565">
    <property type="term" value="F:sequence-specific DNA binding"/>
    <property type="evidence" value="ECO:0007669"/>
    <property type="project" value="InterPro"/>
</dbReference>
<dbReference type="PRINTS" id="PR00032">
    <property type="entry name" value="HTHARAC"/>
</dbReference>
<dbReference type="InterPro" id="IPR018060">
    <property type="entry name" value="HTH_AraC"/>
</dbReference>
<evidence type="ECO:0000313" key="6">
    <source>
        <dbReference type="Proteomes" id="UP000236023"/>
    </source>
</evidence>
<evidence type="ECO:0000256" key="1">
    <source>
        <dbReference type="ARBA" id="ARBA00023015"/>
    </source>
</evidence>
<evidence type="ECO:0000313" key="5">
    <source>
        <dbReference type="EMBL" id="PNG09115.1"/>
    </source>
</evidence>